<evidence type="ECO:0000256" key="6">
    <source>
        <dbReference type="ARBA" id="ARBA00022840"/>
    </source>
</evidence>
<keyword evidence="3" id="KW-0808">Transferase</keyword>
<keyword evidence="6" id="KW-0067">ATP-binding</keyword>
<dbReference type="InterPro" id="IPR001057">
    <property type="entry name" value="Glu/AcGlu_kinase"/>
</dbReference>
<protein>
    <submittedName>
        <fullName evidence="11">Acetylglutamate kinase</fullName>
    </submittedName>
</protein>
<dbReference type="InterPro" id="IPR036393">
    <property type="entry name" value="AceGlu_kinase-like_sf"/>
</dbReference>
<accession>A0ABM3HAP7</accession>
<comment type="pathway">
    <text evidence="7">Amino-acid biosynthesis.</text>
</comment>
<dbReference type="Proteomes" id="UP000827889">
    <property type="component" value="Chromosome 4"/>
</dbReference>
<dbReference type="PRINTS" id="PR00474">
    <property type="entry name" value="GLU5KINASE"/>
</dbReference>
<dbReference type="InterPro" id="IPR004662">
    <property type="entry name" value="AcgluKinase_fam"/>
</dbReference>
<evidence type="ECO:0000256" key="7">
    <source>
        <dbReference type="ARBA" id="ARBA00029440"/>
    </source>
</evidence>
<dbReference type="InterPro" id="IPR001048">
    <property type="entry name" value="Asp/Glu/Uridylate_kinase"/>
</dbReference>
<reference evidence="11" key="1">
    <citation type="submission" date="2025-08" db="UniProtKB">
        <authorList>
            <consortium name="RefSeq"/>
        </authorList>
    </citation>
    <scope>IDENTIFICATION</scope>
    <source>
        <tissue evidence="11">Leaf</tissue>
    </source>
</reference>
<evidence type="ECO:0000259" key="9">
    <source>
        <dbReference type="Pfam" id="PF00696"/>
    </source>
</evidence>
<evidence type="ECO:0000256" key="8">
    <source>
        <dbReference type="SAM" id="MobiDB-lite"/>
    </source>
</evidence>
<dbReference type="GO" id="GO:0016301">
    <property type="term" value="F:kinase activity"/>
    <property type="evidence" value="ECO:0007669"/>
    <property type="project" value="UniProtKB-KW"/>
</dbReference>
<keyword evidence="1" id="KW-0055">Arginine biosynthesis</keyword>
<dbReference type="SUPFAM" id="SSF53633">
    <property type="entry name" value="Carbamate kinase-like"/>
    <property type="match status" value="1"/>
</dbReference>
<evidence type="ECO:0000256" key="3">
    <source>
        <dbReference type="ARBA" id="ARBA00022679"/>
    </source>
</evidence>
<keyword evidence="4" id="KW-0547">Nucleotide-binding</keyword>
<keyword evidence="2" id="KW-0028">Amino-acid biosynthesis</keyword>
<gene>
    <name evidence="11" type="primary">LOC115749628</name>
</gene>
<dbReference type="HAMAP" id="MF_00082">
    <property type="entry name" value="ArgB"/>
    <property type="match status" value="1"/>
</dbReference>
<evidence type="ECO:0000256" key="4">
    <source>
        <dbReference type="ARBA" id="ARBA00022741"/>
    </source>
</evidence>
<dbReference type="PANTHER" id="PTHR23342">
    <property type="entry name" value="N-ACETYLGLUTAMATE SYNTHASE"/>
    <property type="match status" value="1"/>
</dbReference>
<keyword evidence="5 11" id="KW-0418">Kinase</keyword>
<proteinExistence type="inferred from homology"/>
<sequence length="356" mass="36741">MALTRNHHPSLSSLPLSPPLSKTLTPKTPNALSLPPPRSLRTPCLSVTGSFAVPAPAPAPVAGGGPASPATYPPGQFRVDVLSESLPFIQKFRGKTIVVKYGGAAMKSEALRASVVNDLVLLACVGLRPVLVHGGGPEINSWLGRLGVEPVFRDGLRVTDASTMEIVSMVLVGKVNKHLVSLINRAGATAVGLSGMDGCLLTARPAPNAVQLGFVGEVASVDPTVLRPLTDSGHIPVIASVAADKEGQPYNINADTVAGELAAALGAEKLILLTDVAGILRDRNDPGSLVKEIDIKGVKKMIGEGLVAGGMIPKVNCCVRSLAQGVRTTSIIDGRVPHSLLLEIMTDEGAGTMITG</sequence>
<feature type="domain" description="Aspartate/glutamate/uridylate kinase" evidence="9">
    <location>
        <begin position="95"/>
        <end position="333"/>
    </location>
</feature>
<evidence type="ECO:0000256" key="2">
    <source>
        <dbReference type="ARBA" id="ARBA00022605"/>
    </source>
</evidence>
<evidence type="ECO:0000313" key="11">
    <source>
        <dbReference type="RefSeq" id="XP_048133677.1"/>
    </source>
</evidence>
<feature type="region of interest" description="Disordered" evidence="8">
    <location>
        <begin position="1"/>
        <end position="38"/>
    </location>
</feature>
<dbReference type="InterPro" id="IPR041727">
    <property type="entry name" value="NAGK-C"/>
</dbReference>
<dbReference type="NCBIfam" id="TIGR00761">
    <property type="entry name" value="argB"/>
    <property type="match status" value="1"/>
</dbReference>
<keyword evidence="10" id="KW-1185">Reference proteome</keyword>
<evidence type="ECO:0000256" key="1">
    <source>
        <dbReference type="ARBA" id="ARBA00022571"/>
    </source>
</evidence>
<dbReference type="Pfam" id="PF00696">
    <property type="entry name" value="AA_kinase"/>
    <property type="match status" value="1"/>
</dbReference>
<dbReference type="InterPro" id="IPR037528">
    <property type="entry name" value="ArgB"/>
</dbReference>
<evidence type="ECO:0000313" key="10">
    <source>
        <dbReference type="Proteomes" id="UP000827889"/>
    </source>
</evidence>
<evidence type="ECO:0000256" key="5">
    <source>
        <dbReference type="ARBA" id="ARBA00022777"/>
    </source>
</evidence>
<dbReference type="RefSeq" id="XP_048133677.1">
    <property type="nucleotide sequence ID" value="XM_048277720.1"/>
</dbReference>
<organism evidence="10 11">
    <name type="scientific">Rhodamnia argentea</name>
    <dbReference type="NCBI Taxonomy" id="178133"/>
    <lineage>
        <taxon>Eukaryota</taxon>
        <taxon>Viridiplantae</taxon>
        <taxon>Streptophyta</taxon>
        <taxon>Embryophyta</taxon>
        <taxon>Tracheophyta</taxon>
        <taxon>Spermatophyta</taxon>
        <taxon>Magnoliopsida</taxon>
        <taxon>eudicotyledons</taxon>
        <taxon>Gunneridae</taxon>
        <taxon>Pentapetalae</taxon>
        <taxon>rosids</taxon>
        <taxon>malvids</taxon>
        <taxon>Myrtales</taxon>
        <taxon>Myrtaceae</taxon>
        <taxon>Myrtoideae</taxon>
        <taxon>Myrteae</taxon>
        <taxon>Australasian group</taxon>
        <taxon>Rhodamnia</taxon>
    </lineage>
</organism>
<dbReference type="PANTHER" id="PTHR23342:SF0">
    <property type="entry name" value="N-ACETYLGLUTAMATE SYNTHASE, MITOCHONDRIAL"/>
    <property type="match status" value="1"/>
</dbReference>
<name>A0ABM3HAP7_9MYRT</name>
<feature type="compositionally biased region" description="Low complexity" evidence="8">
    <location>
        <begin position="9"/>
        <end position="38"/>
    </location>
</feature>
<dbReference type="Gene3D" id="3.40.1160.10">
    <property type="entry name" value="Acetylglutamate kinase-like"/>
    <property type="match status" value="1"/>
</dbReference>
<dbReference type="CDD" id="cd04250">
    <property type="entry name" value="AAK_NAGK-C"/>
    <property type="match status" value="1"/>
</dbReference>
<dbReference type="GeneID" id="115749628"/>